<evidence type="ECO:0000256" key="6">
    <source>
        <dbReference type="SAM" id="SignalP"/>
    </source>
</evidence>
<accession>A0A3B3V2X4</accession>
<evidence type="ECO:0000256" key="4">
    <source>
        <dbReference type="ARBA" id="ARBA00022529"/>
    </source>
</evidence>
<name>A0A3B3V2X4_9TELE</name>
<dbReference type="InterPro" id="IPR012515">
    <property type="entry name" value="Antimicrobial12"/>
</dbReference>
<dbReference type="Proteomes" id="UP000261500">
    <property type="component" value="Unplaced"/>
</dbReference>
<evidence type="ECO:0000256" key="3">
    <source>
        <dbReference type="ARBA" id="ARBA00022525"/>
    </source>
</evidence>
<evidence type="ECO:0000313" key="8">
    <source>
        <dbReference type="Proteomes" id="UP000261500"/>
    </source>
</evidence>
<keyword evidence="5" id="KW-0044">Antibiotic</keyword>
<keyword evidence="4" id="KW-0929">Antimicrobial</keyword>
<evidence type="ECO:0000313" key="7">
    <source>
        <dbReference type="Ensembl" id="ENSPLAP00000019403.1"/>
    </source>
</evidence>
<protein>
    <recommendedName>
        <fullName evidence="9">Piscidin-3</fullName>
    </recommendedName>
</protein>
<evidence type="ECO:0008006" key="9">
    <source>
        <dbReference type="Google" id="ProtNLM"/>
    </source>
</evidence>
<comment type="similarity">
    <text evidence="2">Belongs to the pleurocidin family.</text>
</comment>
<feature type="signal peptide" evidence="6">
    <location>
        <begin position="1"/>
        <end position="22"/>
    </location>
</feature>
<sequence length="73" mass="8251">MKCTSMFLVLAMVVLMAQPGEGIIGLLIHGIVQAVHGIKKLVNGKENLAEEQADQQQLDKHLFQFRHQQKHFD</sequence>
<dbReference type="GeneTree" id="ENSGT01000000215193"/>
<keyword evidence="6" id="KW-0732">Signal</keyword>
<dbReference type="AlphaFoldDB" id="A0A3B3V2X4"/>
<feature type="chain" id="PRO_5017199248" description="Piscidin-3" evidence="6">
    <location>
        <begin position="23"/>
        <end position="73"/>
    </location>
</feature>
<organism evidence="7 8">
    <name type="scientific">Poecilia latipinna</name>
    <name type="common">sailfin molly</name>
    <dbReference type="NCBI Taxonomy" id="48699"/>
    <lineage>
        <taxon>Eukaryota</taxon>
        <taxon>Metazoa</taxon>
        <taxon>Chordata</taxon>
        <taxon>Craniata</taxon>
        <taxon>Vertebrata</taxon>
        <taxon>Euteleostomi</taxon>
        <taxon>Actinopterygii</taxon>
        <taxon>Neopterygii</taxon>
        <taxon>Teleostei</taxon>
        <taxon>Neoteleostei</taxon>
        <taxon>Acanthomorphata</taxon>
        <taxon>Ovalentaria</taxon>
        <taxon>Atherinomorphae</taxon>
        <taxon>Cyprinodontiformes</taxon>
        <taxon>Poeciliidae</taxon>
        <taxon>Poeciliinae</taxon>
        <taxon>Poecilia</taxon>
    </lineage>
</organism>
<keyword evidence="8" id="KW-1185">Reference proteome</keyword>
<proteinExistence type="inferred from homology"/>
<dbReference type="GO" id="GO:0042742">
    <property type="term" value="P:defense response to bacterium"/>
    <property type="evidence" value="ECO:0007669"/>
    <property type="project" value="UniProtKB-KW"/>
</dbReference>
<comment type="subcellular location">
    <subcellularLocation>
        <location evidence="1">Secreted</location>
    </subcellularLocation>
</comment>
<keyword evidence="3" id="KW-0964">Secreted</keyword>
<evidence type="ECO:0000256" key="2">
    <source>
        <dbReference type="ARBA" id="ARBA00007419"/>
    </source>
</evidence>
<reference evidence="7" key="1">
    <citation type="submission" date="2025-08" db="UniProtKB">
        <authorList>
            <consortium name="Ensembl"/>
        </authorList>
    </citation>
    <scope>IDENTIFICATION</scope>
</reference>
<dbReference type="Pfam" id="PF08107">
    <property type="entry name" value="Antimicrobial12"/>
    <property type="match status" value="1"/>
</dbReference>
<dbReference type="Ensembl" id="ENSPLAT00000016093.1">
    <property type="protein sequence ID" value="ENSPLAP00000019403.1"/>
    <property type="gene ID" value="ENSPLAG00000001502.1"/>
</dbReference>
<evidence type="ECO:0000256" key="1">
    <source>
        <dbReference type="ARBA" id="ARBA00004613"/>
    </source>
</evidence>
<reference evidence="7" key="2">
    <citation type="submission" date="2025-09" db="UniProtKB">
        <authorList>
            <consortium name="Ensembl"/>
        </authorList>
    </citation>
    <scope>IDENTIFICATION</scope>
</reference>
<dbReference type="GO" id="GO:0005576">
    <property type="term" value="C:extracellular region"/>
    <property type="evidence" value="ECO:0007669"/>
    <property type="project" value="UniProtKB-SubCell"/>
</dbReference>
<evidence type="ECO:0000256" key="5">
    <source>
        <dbReference type="ARBA" id="ARBA00023022"/>
    </source>
</evidence>